<sequence length="132" mass="15161">MALFPLDFPLVFHVEFCFLLSLRRKSGKKHFSVTRNETVRIHLTEISQLSSGSICYKNLFLNIFFFCIFYYRLALGSAESLKKMSSDLISVFPSFRYVEIFLSADLSIRSLSSLTTEISLLVSLSLEIQRLA</sequence>
<reference evidence="1" key="2">
    <citation type="submission" date="2015-10" db="EMBL/GenBank/DDBJ databases">
        <authorList>
            <person name="Gilbert D.G."/>
        </authorList>
    </citation>
    <scope>NUCLEOTIDE SEQUENCE</scope>
</reference>
<accession>A0A0N8D7U9</accession>
<organism evidence="1">
    <name type="scientific">Daphnia magna</name>
    <dbReference type="NCBI Taxonomy" id="35525"/>
    <lineage>
        <taxon>Eukaryota</taxon>
        <taxon>Metazoa</taxon>
        <taxon>Ecdysozoa</taxon>
        <taxon>Arthropoda</taxon>
        <taxon>Crustacea</taxon>
        <taxon>Branchiopoda</taxon>
        <taxon>Diplostraca</taxon>
        <taxon>Cladocera</taxon>
        <taxon>Anomopoda</taxon>
        <taxon>Daphniidae</taxon>
        <taxon>Daphnia</taxon>
    </lineage>
</organism>
<dbReference type="AlphaFoldDB" id="A0A0N8D7U9"/>
<evidence type="ECO:0000313" key="1">
    <source>
        <dbReference type="EMBL" id="JAI99350.1"/>
    </source>
</evidence>
<dbReference type="EMBL" id="GDIP01224051">
    <property type="protein sequence ID" value="JAI99350.1"/>
    <property type="molecule type" value="Transcribed_RNA"/>
</dbReference>
<proteinExistence type="predicted"/>
<name>A0A0N8D7U9_9CRUS</name>
<reference evidence="1" key="1">
    <citation type="submission" date="2015-10" db="EMBL/GenBank/DDBJ databases">
        <title>Daphnia magna gene sets from two clonal populations assembled and annotated with EvidentialGene.</title>
        <authorList>
            <person name="Gilbert D."/>
            <person name="Podicheti R."/>
            <person name="Orsini L."/>
            <person name="Colbourne J."/>
            <person name="Pfrender M."/>
        </authorList>
    </citation>
    <scope>NUCLEOTIDE SEQUENCE</scope>
</reference>
<protein>
    <submittedName>
        <fullName evidence="1">Uncharacterized protein</fullName>
    </submittedName>
</protein>